<evidence type="ECO:0000313" key="2">
    <source>
        <dbReference type="Proteomes" id="UP000188637"/>
    </source>
</evidence>
<sequence length="147" mass="16750">MQAKRDIVTSVILFIIWIVFYFQTMSIPQEAKSYPLGVLYLTLFLLIIYFVNSIAQFKKHHKTYDKEKIVKIPKIVILMGILTVIYIVLINIAGYVVSTILFILAALKLCNETSIKMYIGVTIGLTASIYLIFTYILSVMLPSGFLI</sequence>
<organism evidence="1 2">
    <name type="scientific">Candidatus Epulonipiscium fishelsonii</name>
    <dbReference type="NCBI Taxonomy" id="77094"/>
    <lineage>
        <taxon>Bacteria</taxon>
        <taxon>Bacillati</taxon>
        <taxon>Bacillota</taxon>
        <taxon>Clostridia</taxon>
        <taxon>Lachnospirales</taxon>
        <taxon>Lachnospiraceae</taxon>
        <taxon>Candidatus Epulonipiscium</taxon>
    </lineage>
</organism>
<comment type="caution">
    <text evidence="1">The sequence shown here is derived from an EMBL/GenBank/DDBJ whole genome shotgun (WGS) entry which is preliminary data.</text>
</comment>
<gene>
    <name evidence="1" type="ORF">AN640_01300</name>
</gene>
<reference evidence="1" key="1">
    <citation type="submission" date="2016-08" db="EMBL/GenBank/DDBJ databases">
        <authorList>
            <person name="Ngugi D.K."/>
            <person name="Miyake S."/>
            <person name="Stingl U."/>
        </authorList>
    </citation>
    <scope>NUCLEOTIDE SEQUENCE</scope>
    <source>
        <strain evidence="1">SCG-D08WGA-EpuloA1</strain>
    </source>
</reference>
<protein>
    <submittedName>
        <fullName evidence="1">Uncharacterized protein</fullName>
    </submittedName>
</protein>
<evidence type="ECO:0000313" key="1">
    <source>
        <dbReference type="EMBL" id="ONI42301.1"/>
    </source>
</evidence>
<dbReference type="EMBL" id="LJHD01000190">
    <property type="protein sequence ID" value="ONI42301.1"/>
    <property type="molecule type" value="Genomic_DNA"/>
</dbReference>
<name>A0ACC8XFK9_9FIRM</name>
<proteinExistence type="predicted"/>
<accession>A0ACC8XFK9</accession>
<keyword evidence="2" id="KW-1185">Reference proteome</keyword>
<dbReference type="Proteomes" id="UP000188637">
    <property type="component" value="Unassembled WGS sequence"/>
</dbReference>